<dbReference type="GO" id="GO:0004497">
    <property type="term" value="F:monooxygenase activity"/>
    <property type="evidence" value="ECO:0007669"/>
    <property type="project" value="UniProtKB-KW"/>
</dbReference>
<evidence type="ECO:0000313" key="10">
    <source>
        <dbReference type="EMBL" id="KNC20994.1"/>
    </source>
</evidence>
<dbReference type="InterPro" id="IPR036396">
    <property type="entry name" value="Cyt_P450_sf"/>
</dbReference>
<dbReference type="Proteomes" id="UP000037069">
    <property type="component" value="Unassembled WGS sequence"/>
</dbReference>
<evidence type="ECO:0000256" key="9">
    <source>
        <dbReference type="RuleBase" id="RU000461"/>
    </source>
</evidence>
<dbReference type="OMA" id="PVFMQPR"/>
<dbReference type="AlphaFoldDB" id="A0A0L0BP54"/>
<dbReference type="GO" id="GO:0005506">
    <property type="term" value="F:iron ion binding"/>
    <property type="evidence" value="ECO:0007669"/>
    <property type="project" value="InterPro"/>
</dbReference>
<evidence type="ECO:0000256" key="5">
    <source>
        <dbReference type="ARBA" id="ARBA00023002"/>
    </source>
</evidence>
<dbReference type="GO" id="GO:0020037">
    <property type="term" value="F:heme binding"/>
    <property type="evidence" value="ECO:0007669"/>
    <property type="project" value="InterPro"/>
</dbReference>
<evidence type="ECO:0000256" key="1">
    <source>
        <dbReference type="ARBA" id="ARBA00001971"/>
    </source>
</evidence>
<dbReference type="Pfam" id="PF00067">
    <property type="entry name" value="p450"/>
    <property type="match status" value="1"/>
</dbReference>
<gene>
    <name evidence="10" type="ORF">FF38_00986</name>
</gene>
<dbReference type="InterPro" id="IPR001128">
    <property type="entry name" value="Cyt_P450"/>
</dbReference>
<name>A0A0L0BP54_LUCCU</name>
<evidence type="ECO:0000313" key="11">
    <source>
        <dbReference type="Proteomes" id="UP000037069"/>
    </source>
</evidence>
<dbReference type="InterPro" id="IPR002401">
    <property type="entry name" value="Cyt_P450_E_grp-I"/>
</dbReference>
<evidence type="ECO:0000256" key="4">
    <source>
        <dbReference type="ARBA" id="ARBA00022723"/>
    </source>
</evidence>
<keyword evidence="5 9" id="KW-0560">Oxidoreductase</keyword>
<keyword evidence="4 8" id="KW-0479">Metal-binding</keyword>
<evidence type="ECO:0000256" key="3">
    <source>
        <dbReference type="ARBA" id="ARBA00022617"/>
    </source>
</evidence>
<dbReference type="OrthoDB" id="3945418at2759"/>
<proteinExistence type="inferred from homology"/>
<keyword evidence="3 8" id="KW-0349">Heme</keyword>
<dbReference type="GO" id="GO:0016705">
    <property type="term" value="F:oxidoreductase activity, acting on paired donors, with incorporation or reduction of molecular oxygen"/>
    <property type="evidence" value="ECO:0007669"/>
    <property type="project" value="InterPro"/>
</dbReference>
<comment type="similarity">
    <text evidence="2 9">Belongs to the cytochrome P450 family.</text>
</comment>
<dbReference type="FunFam" id="1.10.630.10:FF:000006">
    <property type="entry name" value="Cytochrome P450 302a1, mitochondrial"/>
    <property type="match status" value="1"/>
</dbReference>
<evidence type="ECO:0000256" key="8">
    <source>
        <dbReference type="PIRSR" id="PIRSR602401-1"/>
    </source>
</evidence>
<organism evidence="10 11">
    <name type="scientific">Lucilia cuprina</name>
    <name type="common">Green bottle fly</name>
    <name type="synonym">Australian sheep blowfly</name>
    <dbReference type="NCBI Taxonomy" id="7375"/>
    <lineage>
        <taxon>Eukaryota</taxon>
        <taxon>Metazoa</taxon>
        <taxon>Ecdysozoa</taxon>
        <taxon>Arthropoda</taxon>
        <taxon>Hexapoda</taxon>
        <taxon>Insecta</taxon>
        <taxon>Pterygota</taxon>
        <taxon>Neoptera</taxon>
        <taxon>Endopterygota</taxon>
        <taxon>Diptera</taxon>
        <taxon>Brachycera</taxon>
        <taxon>Muscomorpha</taxon>
        <taxon>Oestroidea</taxon>
        <taxon>Calliphoridae</taxon>
        <taxon>Luciliinae</taxon>
        <taxon>Lucilia</taxon>
    </lineage>
</organism>
<accession>A0A0L0BP54</accession>
<keyword evidence="11" id="KW-1185">Reference proteome</keyword>
<evidence type="ECO:0000256" key="2">
    <source>
        <dbReference type="ARBA" id="ARBA00010617"/>
    </source>
</evidence>
<dbReference type="Gene3D" id="1.10.630.10">
    <property type="entry name" value="Cytochrome P450"/>
    <property type="match status" value="1"/>
</dbReference>
<comment type="cofactor">
    <cofactor evidence="1 8">
        <name>heme</name>
        <dbReference type="ChEBI" id="CHEBI:30413"/>
    </cofactor>
</comment>
<dbReference type="CDD" id="cd11054">
    <property type="entry name" value="CYP24A1-like"/>
    <property type="match status" value="1"/>
</dbReference>
<dbReference type="PANTHER" id="PTHR24279:SF120">
    <property type="entry name" value="CYTOCHROME P450"/>
    <property type="match status" value="1"/>
</dbReference>
<dbReference type="PRINTS" id="PR00463">
    <property type="entry name" value="EP450I"/>
</dbReference>
<keyword evidence="7 9" id="KW-0503">Monooxygenase</keyword>
<keyword evidence="6 8" id="KW-0408">Iron</keyword>
<evidence type="ECO:0000256" key="6">
    <source>
        <dbReference type="ARBA" id="ARBA00023004"/>
    </source>
</evidence>
<dbReference type="InterPro" id="IPR050479">
    <property type="entry name" value="CYP11_CYP27_families"/>
</dbReference>
<dbReference type="STRING" id="7375.A0A0L0BP54"/>
<feature type="binding site" description="axial binding residue" evidence="8">
    <location>
        <position position="467"/>
    </location>
    <ligand>
        <name>heme</name>
        <dbReference type="ChEBI" id="CHEBI:30413"/>
    </ligand>
    <ligandPart>
        <name>Fe</name>
        <dbReference type="ChEBI" id="CHEBI:18248"/>
    </ligandPart>
</feature>
<dbReference type="PROSITE" id="PS00086">
    <property type="entry name" value="CYTOCHROME_P450"/>
    <property type="match status" value="1"/>
</dbReference>
<protein>
    <submittedName>
        <fullName evidence="10">Putative cytochrome P450 12d1 proximal, mitochondrial</fullName>
    </submittedName>
</protein>
<dbReference type="PRINTS" id="PR00385">
    <property type="entry name" value="P450"/>
</dbReference>
<dbReference type="PANTHER" id="PTHR24279">
    <property type="entry name" value="CYTOCHROME P450"/>
    <property type="match status" value="1"/>
</dbReference>
<reference evidence="10 11" key="1">
    <citation type="journal article" date="2015" name="Nat. Commun.">
        <title>Lucilia cuprina genome unlocks parasitic fly biology to underpin future interventions.</title>
        <authorList>
            <person name="Anstead C.A."/>
            <person name="Korhonen P.K."/>
            <person name="Young N.D."/>
            <person name="Hall R.S."/>
            <person name="Jex A.R."/>
            <person name="Murali S.C."/>
            <person name="Hughes D.S."/>
            <person name="Lee S.F."/>
            <person name="Perry T."/>
            <person name="Stroehlein A.J."/>
            <person name="Ansell B.R."/>
            <person name="Breugelmans B."/>
            <person name="Hofmann A."/>
            <person name="Qu J."/>
            <person name="Dugan S."/>
            <person name="Lee S.L."/>
            <person name="Chao H."/>
            <person name="Dinh H."/>
            <person name="Han Y."/>
            <person name="Doddapaneni H.V."/>
            <person name="Worley K.C."/>
            <person name="Muzny D.M."/>
            <person name="Ioannidis P."/>
            <person name="Waterhouse R.M."/>
            <person name="Zdobnov E.M."/>
            <person name="James P.J."/>
            <person name="Bagnall N.H."/>
            <person name="Kotze A.C."/>
            <person name="Gibbs R.A."/>
            <person name="Richards S."/>
            <person name="Batterham P."/>
            <person name="Gasser R.B."/>
        </authorList>
    </citation>
    <scope>NUCLEOTIDE SEQUENCE [LARGE SCALE GENOMIC DNA]</scope>
    <source>
        <strain evidence="10 11">LS</strain>
        <tissue evidence="10">Full body</tissue>
    </source>
</reference>
<dbReference type="InterPro" id="IPR017972">
    <property type="entry name" value="Cyt_P450_CS"/>
</dbReference>
<dbReference type="SUPFAM" id="SSF48264">
    <property type="entry name" value="Cytochrome P450"/>
    <property type="match status" value="1"/>
</dbReference>
<dbReference type="EMBL" id="JRES01001681">
    <property type="protein sequence ID" value="KNC20994.1"/>
    <property type="molecule type" value="Genomic_DNA"/>
</dbReference>
<evidence type="ECO:0000256" key="7">
    <source>
        <dbReference type="ARBA" id="ARBA00023033"/>
    </source>
</evidence>
<comment type="caution">
    <text evidence="10">The sequence shown here is derived from an EMBL/GenBank/DDBJ whole genome shotgun (WGS) entry which is preliminary data.</text>
</comment>
<sequence length="521" mass="60655">MFARNLKLQITTTKLKTNIFLLERLLSTQSTFATNFDEALDYKAIPRPSTLRFIRDFMPGGKYENLSFFDFANEMRKHYGDIYVLPGLFGKPDMVMVFDTKDIETVYRNEGQWPQRQGLDSVRHFRENIKGDFFNQTIGLPVSQGEQWGKMRSKVNPVLMKPQNLNMYLKPLQEINDEFISRIKEIRDPKTLEVPGNFDNELNRLAFESIALVALNRRLGLISRARNNPDAERLIECTRLNFDYAFKLDVQPSMWKVIRTPTYYKSMKVQEDLFRITLKYVNETLKQIEEKQKNGDDNQEVYSVLEKLLVRDEKLAVVMAMDMLIAGVDTTSVTLISILLCLAKNPDKQQKLREEILKVMPTKDTVLNESNTKNLPYLRAVIKESMRYFPNGTGSFRNPVNDVILSGYRIPKGSNVVLNFNCLLKDEAFFPQPDKFLPERWLRDENNKKDKLDPFSYLPFGVGPRICVGKRLAELEMEVVLLKLLRNFDVEFNYDASKPFKAFFINVPGIPMRFTFKDIKQ</sequence>